<comment type="similarity">
    <text evidence="2 6">Belongs to the glycosyl hydrolase 5 (cellulase A) family.</text>
</comment>
<keyword evidence="5 6" id="KW-0326">Glycosidase</keyword>
<dbReference type="Pfam" id="PF00150">
    <property type="entry name" value="Cellulase"/>
    <property type="match status" value="1"/>
</dbReference>
<name>A0A8H3EZ44_9LECA</name>
<evidence type="ECO:0000256" key="6">
    <source>
        <dbReference type="RuleBase" id="RU361153"/>
    </source>
</evidence>
<dbReference type="EMBL" id="CAJPDQ010000009">
    <property type="protein sequence ID" value="CAF9914538.1"/>
    <property type="molecule type" value="Genomic_DNA"/>
</dbReference>
<dbReference type="OrthoDB" id="5823761at2759"/>
<dbReference type="AlphaFoldDB" id="A0A8H3EZ44"/>
<dbReference type="SUPFAM" id="SSF51445">
    <property type="entry name" value="(Trans)glycosidases"/>
    <property type="match status" value="1"/>
</dbReference>
<dbReference type="InterPro" id="IPR001547">
    <property type="entry name" value="Glyco_hydro_5"/>
</dbReference>
<evidence type="ECO:0000259" key="7">
    <source>
        <dbReference type="Pfam" id="PF00150"/>
    </source>
</evidence>
<evidence type="ECO:0000256" key="3">
    <source>
        <dbReference type="ARBA" id="ARBA00012601"/>
    </source>
</evidence>
<organism evidence="8 9">
    <name type="scientific">Gomphillus americanus</name>
    <dbReference type="NCBI Taxonomy" id="1940652"/>
    <lineage>
        <taxon>Eukaryota</taxon>
        <taxon>Fungi</taxon>
        <taxon>Dikarya</taxon>
        <taxon>Ascomycota</taxon>
        <taxon>Pezizomycotina</taxon>
        <taxon>Lecanoromycetes</taxon>
        <taxon>OSLEUM clade</taxon>
        <taxon>Ostropomycetidae</taxon>
        <taxon>Ostropales</taxon>
        <taxon>Graphidaceae</taxon>
        <taxon>Gomphilloideae</taxon>
        <taxon>Gomphillus</taxon>
    </lineage>
</organism>
<evidence type="ECO:0000313" key="8">
    <source>
        <dbReference type="EMBL" id="CAF9914538.1"/>
    </source>
</evidence>
<reference evidence="8" key="1">
    <citation type="submission" date="2021-03" db="EMBL/GenBank/DDBJ databases">
        <authorList>
            <person name="Tagirdzhanova G."/>
        </authorList>
    </citation>
    <scope>NUCLEOTIDE SEQUENCE</scope>
</reference>
<dbReference type="GO" id="GO:0008810">
    <property type="term" value="F:cellulase activity"/>
    <property type="evidence" value="ECO:0007669"/>
    <property type="project" value="UniProtKB-EC"/>
</dbReference>
<dbReference type="PROSITE" id="PS00659">
    <property type="entry name" value="GLYCOSYL_HYDROL_F5"/>
    <property type="match status" value="1"/>
</dbReference>
<accession>A0A8H3EZ44</accession>
<proteinExistence type="inferred from homology"/>
<dbReference type="InterPro" id="IPR018087">
    <property type="entry name" value="Glyco_hydro_5_CS"/>
</dbReference>
<evidence type="ECO:0000256" key="1">
    <source>
        <dbReference type="ARBA" id="ARBA00000966"/>
    </source>
</evidence>
<sequence length="276" mass="29398">MSHFAKDDGLNIFRLPFGWQYAVADNLGGPLDPTFMSTYDGMVQACLATGASCILDVHNYARWNGQIVGQSSVSNDALVSLWTQLATEYACEEDIIFGIMNEPHDLDTGSWATTASAVVSAIRSTGALSQKILLPGNAWTSVGAFTTDSAPLLSSILDHDNTTDLLVYDIHQYLDNAGGTQAECLTDGTDSLAALATYLRANGRQALLSETGGGNTDSCLDMLCRELAYVGANQDVFLGWLGWAAGAFDDGYLLTETPVAGVDKKIVTRCIAGQFV</sequence>
<dbReference type="PANTHER" id="PTHR34142:SF5">
    <property type="entry name" value="CBM1 DOMAIN-CONTAINING PROTEIN"/>
    <property type="match status" value="1"/>
</dbReference>
<keyword evidence="9" id="KW-1185">Reference proteome</keyword>
<feature type="domain" description="Glycoside hydrolase family 5" evidence="7">
    <location>
        <begin position="1"/>
        <end position="245"/>
    </location>
</feature>
<evidence type="ECO:0000256" key="4">
    <source>
        <dbReference type="ARBA" id="ARBA00022801"/>
    </source>
</evidence>
<comment type="catalytic activity">
    <reaction evidence="1">
        <text>Endohydrolysis of (1-&gt;4)-beta-D-glucosidic linkages in cellulose, lichenin and cereal beta-D-glucans.</text>
        <dbReference type="EC" id="3.2.1.4"/>
    </reaction>
</comment>
<comment type="caution">
    <text evidence="8">The sequence shown here is derived from an EMBL/GenBank/DDBJ whole genome shotgun (WGS) entry which is preliminary data.</text>
</comment>
<keyword evidence="4 6" id="KW-0378">Hydrolase</keyword>
<dbReference type="GO" id="GO:0009251">
    <property type="term" value="P:glucan catabolic process"/>
    <property type="evidence" value="ECO:0007669"/>
    <property type="project" value="TreeGrafter"/>
</dbReference>
<dbReference type="Proteomes" id="UP000664169">
    <property type="component" value="Unassembled WGS sequence"/>
</dbReference>
<gene>
    <name evidence="8" type="ORF">GOMPHAMPRED_008186</name>
</gene>
<dbReference type="InterPro" id="IPR017853">
    <property type="entry name" value="GH"/>
</dbReference>
<dbReference type="EC" id="3.2.1.4" evidence="3"/>
<dbReference type="PANTHER" id="PTHR34142">
    <property type="entry name" value="ENDO-BETA-1,4-GLUCANASE A"/>
    <property type="match status" value="1"/>
</dbReference>
<dbReference type="Gene3D" id="3.20.20.80">
    <property type="entry name" value="Glycosidases"/>
    <property type="match status" value="1"/>
</dbReference>
<evidence type="ECO:0000256" key="2">
    <source>
        <dbReference type="ARBA" id="ARBA00005641"/>
    </source>
</evidence>
<protein>
    <recommendedName>
        <fullName evidence="3">cellulase</fullName>
        <ecNumber evidence="3">3.2.1.4</ecNumber>
    </recommendedName>
</protein>
<evidence type="ECO:0000256" key="5">
    <source>
        <dbReference type="ARBA" id="ARBA00023295"/>
    </source>
</evidence>
<evidence type="ECO:0000313" key="9">
    <source>
        <dbReference type="Proteomes" id="UP000664169"/>
    </source>
</evidence>